<feature type="transmembrane region" description="Helical" evidence="1">
    <location>
        <begin position="6"/>
        <end position="26"/>
    </location>
</feature>
<gene>
    <name evidence="2" type="ORF">HALOF300_02396</name>
</gene>
<dbReference type="PANTHER" id="PTHR35007">
    <property type="entry name" value="INTEGRAL MEMBRANE PROTEIN-RELATED"/>
    <property type="match status" value="1"/>
</dbReference>
<accession>A0A7M4DJT8</accession>
<evidence type="ECO:0000313" key="3">
    <source>
        <dbReference type="Proteomes" id="UP000419743"/>
    </source>
</evidence>
<sequence>MSLLLGVILAGAAVGAGAYLLVRVLVPGVPALGKALERLDSEPVPVLVLPDGAPMSQRVGTRLARGLGTRTHALVLVSDTDLAILDKPRSELLGEKAICAIIAFLMGPVITVILTAGGVPVSLLLPGIVSLALAGLAWIYPDLAAREQAAKSRYEFAAAATAYLELVAIARVAGDAANEAMVRAAKISGNATFRRISQALQQSTWAGTAPWDAVLELRTSLDVPELGDIADIMRLTGGGGQVIDSLRQRARALRDSQLAAEQARAVQRSERLTAAATLTGVVFILMLLYPAAANML</sequence>
<feature type="transmembrane region" description="Helical" evidence="1">
    <location>
        <begin position="97"/>
        <end position="117"/>
    </location>
</feature>
<evidence type="ECO:0000313" key="2">
    <source>
        <dbReference type="EMBL" id="VZO37323.1"/>
    </source>
</evidence>
<evidence type="ECO:0000256" key="1">
    <source>
        <dbReference type="SAM" id="Phobius"/>
    </source>
</evidence>
<proteinExistence type="predicted"/>
<keyword evidence="1" id="KW-0472">Membrane</keyword>
<dbReference type="PANTHER" id="PTHR35007:SF1">
    <property type="entry name" value="PILUS ASSEMBLY PROTEIN"/>
    <property type="match status" value="1"/>
</dbReference>
<comment type="caution">
    <text evidence="2">The sequence shown here is derived from an EMBL/GenBank/DDBJ whole genome shotgun (WGS) entry which is preliminary data.</text>
</comment>
<keyword evidence="3" id="KW-1185">Reference proteome</keyword>
<keyword evidence="1" id="KW-1133">Transmembrane helix</keyword>
<name>A0A7M4DJT8_9MICO</name>
<dbReference type="RefSeq" id="WP_156741155.1">
    <property type="nucleotide sequence ID" value="NZ_CACRYJ010000034.1"/>
</dbReference>
<feature type="transmembrane region" description="Helical" evidence="1">
    <location>
        <begin position="272"/>
        <end position="292"/>
    </location>
</feature>
<reference evidence="2 3" key="1">
    <citation type="submission" date="2019-11" db="EMBL/GenBank/DDBJ databases">
        <authorList>
            <person name="Criscuolo A."/>
        </authorList>
    </citation>
    <scope>NUCLEOTIDE SEQUENCE [LARGE SCALE GENOMIC DNA]</scope>
    <source>
        <strain evidence="2">CIP111667</strain>
    </source>
</reference>
<evidence type="ECO:0008006" key="4">
    <source>
        <dbReference type="Google" id="ProtNLM"/>
    </source>
</evidence>
<feature type="transmembrane region" description="Helical" evidence="1">
    <location>
        <begin position="123"/>
        <end position="143"/>
    </location>
</feature>
<organism evidence="2 3">
    <name type="scientific">Occultella aeris</name>
    <dbReference type="NCBI Taxonomy" id="2761496"/>
    <lineage>
        <taxon>Bacteria</taxon>
        <taxon>Bacillati</taxon>
        <taxon>Actinomycetota</taxon>
        <taxon>Actinomycetes</taxon>
        <taxon>Micrococcales</taxon>
        <taxon>Ruaniaceae</taxon>
        <taxon>Occultella</taxon>
    </lineage>
</organism>
<keyword evidence="1" id="KW-0812">Transmembrane</keyword>
<protein>
    <recommendedName>
        <fullName evidence="4">Type II secretion system protein GspF domain-containing protein</fullName>
    </recommendedName>
</protein>
<dbReference type="EMBL" id="CACRYJ010000034">
    <property type="protein sequence ID" value="VZO37323.1"/>
    <property type="molecule type" value="Genomic_DNA"/>
</dbReference>
<dbReference type="Proteomes" id="UP000419743">
    <property type="component" value="Unassembled WGS sequence"/>
</dbReference>
<dbReference type="AlphaFoldDB" id="A0A7M4DJT8"/>